<evidence type="ECO:0000256" key="2">
    <source>
        <dbReference type="ARBA" id="ARBA00022771"/>
    </source>
</evidence>
<keyword evidence="3" id="KW-0862">Zinc</keyword>
<proteinExistence type="predicted"/>
<dbReference type="PROSITE" id="PS51128">
    <property type="entry name" value="ZF_DKSA_2"/>
    <property type="match status" value="1"/>
</dbReference>
<dbReference type="Gene3D" id="1.20.120.910">
    <property type="entry name" value="DksA, coiled-coil domain"/>
    <property type="match status" value="1"/>
</dbReference>
<dbReference type="RefSeq" id="WP_378227042.1">
    <property type="nucleotide sequence ID" value="NZ_JBHSRD010000004.1"/>
</dbReference>
<gene>
    <name evidence="6" type="ORF">ACFQDO_11530</name>
</gene>
<feature type="domain" description="Zinc finger DksA/TraR C4-type" evidence="5">
    <location>
        <begin position="79"/>
        <end position="106"/>
    </location>
</feature>
<evidence type="ECO:0000256" key="4">
    <source>
        <dbReference type="PROSITE-ProRule" id="PRU00510"/>
    </source>
</evidence>
<accession>A0ABW1JEL6</accession>
<feature type="zinc finger region" description="dksA C4-type" evidence="4">
    <location>
        <begin position="79"/>
        <end position="103"/>
    </location>
</feature>
<dbReference type="PANTHER" id="PTHR33823:SF2">
    <property type="entry name" value="RNA POLYMERASE-BINDING TRANSCRIPTION FACTOR DKSA"/>
    <property type="match status" value="1"/>
</dbReference>
<evidence type="ECO:0000256" key="1">
    <source>
        <dbReference type="ARBA" id="ARBA00022723"/>
    </source>
</evidence>
<protein>
    <submittedName>
        <fullName evidence="6">TraR/DksA family transcriptional regulator</fullName>
    </submittedName>
</protein>
<evidence type="ECO:0000313" key="7">
    <source>
        <dbReference type="Proteomes" id="UP001596189"/>
    </source>
</evidence>
<evidence type="ECO:0000256" key="3">
    <source>
        <dbReference type="ARBA" id="ARBA00022833"/>
    </source>
</evidence>
<dbReference type="InterPro" id="IPR020458">
    <property type="entry name" value="Znf_DskA_TraR_CS"/>
</dbReference>
<comment type="caution">
    <text evidence="6">The sequence shown here is derived from an EMBL/GenBank/DDBJ whole genome shotgun (WGS) entry which is preliminary data.</text>
</comment>
<evidence type="ECO:0000259" key="5">
    <source>
        <dbReference type="Pfam" id="PF01258"/>
    </source>
</evidence>
<organism evidence="6 7">
    <name type="scientific">Angustibacter luteus</name>
    <dbReference type="NCBI Taxonomy" id="658456"/>
    <lineage>
        <taxon>Bacteria</taxon>
        <taxon>Bacillati</taxon>
        <taxon>Actinomycetota</taxon>
        <taxon>Actinomycetes</taxon>
        <taxon>Kineosporiales</taxon>
        <taxon>Kineosporiaceae</taxon>
    </lineage>
</organism>
<evidence type="ECO:0000313" key="6">
    <source>
        <dbReference type="EMBL" id="MFC6007761.1"/>
    </source>
</evidence>
<dbReference type="InterPro" id="IPR037187">
    <property type="entry name" value="DnaK_N"/>
</dbReference>
<dbReference type="PANTHER" id="PTHR33823">
    <property type="entry name" value="RNA POLYMERASE-BINDING TRANSCRIPTION FACTOR DKSA-RELATED"/>
    <property type="match status" value="1"/>
</dbReference>
<reference evidence="7" key="1">
    <citation type="journal article" date="2019" name="Int. J. Syst. Evol. Microbiol.">
        <title>The Global Catalogue of Microorganisms (GCM) 10K type strain sequencing project: providing services to taxonomists for standard genome sequencing and annotation.</title>
        <authorList>
            <consortium name="The Broad Institute Genomics Platform"/>
            <consortium name="The Broad Institute Genome Sequencing Center for Infectious Disease"/>
            <person name="Wu L."/>
            <person name="Ma J."/>
        </authorList>
    </citation>
    <scope>NUCLEOTIDE SEQUENCE [LARGE SCALE GENOMIC DNA]</scope>
    <source>
        <strain evidence="7">KACC 14249</strain>
    </source>
</reference>
<keyword evidence="7" id="KW-1185">Reference proteome</keyword>
<dbReference type="SUPFAM" id="SSF57716">
    <property type="entry name" value="Glucocorticoid receptor-like (DNA-binding domain)"/>
    <property type="match status" value="1"/>
</dbReference>
<dbReference type="Proteomes" id="UP001596189">
    <property type="component" value="Unassembled WGS sequence"/>
</dbReference>
<sequence>MLAAERERTGEQVEQLSVEMARVVAASESSNADDEHDPEGSTIAFERAQLAAVLDAARGRLSEIDAALERLAEGADDVCERCGQPIGADRLAARPTARLCITCARDQHRA</sequence>
<dbReference type="InterPro" id="IPR000962">
    <property type="entry name" value="Znf_DskA_TraR"/>
</dbReference>
<dbReference type="PROSITE" id="PS01102">
    <property type="entry name" value="ZF_DKSA_1"/>
    <property type="match status" value="1"/>
</dbReference>
<name>A0ABW1JEL6_9ACTN</name>
<dbReference type="EMBL" id="JBHSRD010000004">
    <property type="protein sequence ID" value="MFC6007761.1"/>
    <property type="molecule type" value="Genomic_DNA"/>
</dbReference>
<dbReference type="SUPFAM" id="SSF109635">
    <property type="entry name" value="DnaK suppressor protein DksA, alpha-hairpin domain"/>
    <property type="match status" value="1"/>
</dbReference>
<keyword evidence="1" id="KW-0479">Metal-binding</keyword>
<dbReference type="Pfam" id="PF01258">
    <property type="entry name" value="zf-dskA_traR"/>
    <property type="match status" value="1"/>
</dbReference>
<keyword evidence="2" id="KW-0863">Zinc-finger</keyword>